<keyword evidence="3" id="KW-1185">Reference proteome</keyword>
<dbReference type="AlphaFoldDB" id="A0A9X2BKF2"/>
<feature type="signal peptide" evidence="1">
    <location>
        <begin position="1"/>
        <end position="24"/>
    </location>
</feature>
<accession>A0A9X2BKF2</accession>
<evidence type="ECO:0000256" key="1">
    <source>
        <dbReference type="SAM" id="SignalP"/>
    </source>
</evidence>
<dbReference type="RefSeq" id="WP_248009515.1">
    <property type="nucleotide sequence ID" value="NZ_JAJHVV010000008.1"/>
</dbReference>
<evidence type="ECO:0000313" key="3">
    <source>
        <dbReference type="Proteomes" id="UP001139559"/>
    </source>
</evidence>
<protein>
    <recommendedName>
        <fullName evidence="4">Lipoprotein</fullName>
    </recommendedName>
</protein>
<name>A0A9X2BKF2_9VIBR</name>
<gene>
    <name evidence="2" type="ORF">KP803_14265</name>
</gene>
<sequence>MKPKHSLMLLSLATVIGISTPIQACSYDGQFNNPFTESFPGSLDIAMATQEALEHNHLQQIETLEGKQGLKRASWWLTVMAKNQKVDLESVTYIYLVDSHLWTKVTNGNRIEVHATPSSATPSSVMLLSEAALQALVQDKVDLQTAVDLGVVQFSS</sequence>
<organism evidence="2 3">
    <name type="scientific">Vibrio amylolyticus</name>
    <dbReference type="NCBI Taxonomy" id="2847292"/>
    <lineage>
        <taxon>Bacteria</taxon>
        <taxon>Pseudomonadati</taxon>
        <taxon>Pseudomonadota</taxon>
        <taxon>Gammaproteobacteria</taxon>
        <taxon>Vibrionales</taxon>
        <taxon>Vibrionaceae</taxon>
        <taxon>Vibrio</taxon>
    </lineage>
</organism>
<dbReference type="Proteomes" id="UP001139559">
    <property type="component" value="Unassembled WGS sequence"/>
</dbReference>
<dbReference type="EMBL" id="JAJHVV010000008">
    <property type="protein sequence ID" value="MCK6264442.1"/>
    <property type="molecule type" value="Genomic_DNA"/>
</dbReference>
<proteinExistence type="predicted"/>
<evidence type="ECO:0000313" key="2">
    <source>
        <dbReference type="EMBL" id="MCK6264442.1"/>
    </source>
</evidence>
<evidence type="ECO:0008006" key="4">
    <source>
        <dbReference type="Google" id="ProtNLM"/>
    </source>
</evidence>
<keyword evidence="1" id="KW-0732">Signal</keyword>
<comment type="caution">
    <text evidence="2">The sequence shown here is derived from an EMBL/GenBank/DDBJ whole genome shotgun (WGS) entry which is preliminary data.</text>
</comment>
<reference evidence="2" key="1">
    <citation type="submission" date="2021-11" db="EMBL/GenBank/DDBJ databases">
        <title>Vibrio ZSDE26 sp. nov. and Vibrio ZSDZ34 sp. nov., isolated from coastal seawater in Qingdao.</title>
        <authorList>
            <person name="Zhang P."/>
        </authorList>
    </citation>
    <scope>NUCLEOTIDE SEQUENCE</scope>
    <source>
        <strain evidence="2">ZSDE26</strain>
    </source>
</reference>
<feature type="chain" id="PRO_5040885443" description="Lipoprotein" evidence="1">
    <location>
        <begin position="25"/>
        <end position="156"/>
    </location>
</feature>